<dbReference type="InParanoid" id="A0A2R5GWW6"/>
<keyword evidence="4" id="KW-1185">Reference proteome</keyword>
<dbReference type="PANTHER" id="PTHR46594:SF4">
    <property type="entry name" value="P-TYPE CATION-TRANSPORTING ATPASE"/>
    <property type="match status" value="1"/>
</dbReference>
<dbReference type="Pfam" id="PF00403">
    <property type="entry name" value="HMA"/>
    <property type="match status" value="1"/>
</dbReference>
<dbReference type="CDD" id="cd00371">
    <property type="entry name" value="HMA"/>
    <property type="match status" value="2"/>
</dbReference>
<dbReference type="Gene3D" id="2.60.120.620">
    <property type="entry name" value="q2cbj1_9rhob like domain"/>
    <property type="match status" value="1"/>
</dbReference>
<dbReference type="PANTHER" id="PTHR46594">
    <property type="entry name" value="P-TYPE CATION-TRANSPORTING ATPASE"/>
    <property type="match status" value="1"/>
</dbReference>
<name>A0A2R5GWW6_9STRA</name>
<evidence type="ECO:0000313" key="3">
    <source>
        <dbReference type="EMBL" id="GBG32901.1"/>
    </source>
</evidence>
<organism evidence="3 4">
    <name type="scientific">Hondaea fermentalgiana</name>
    <dbReference type="NCBI Taxonomy" id="2315210"/>
    <lineage>
        <taxon>Eukaryota</taxon>
        <taxon>Sar</taxon>
        <taxon>Stramenopiles</taxon>
        <taxon>Bigyra</taxon>
        <taxon>Labyrinthulomycetes</taxon>
        <taxon>Thraustochytrida</taxon>
        <taxon>Thraustochytriidae</taxon>
        <taxon>Hondaea</taxon>
    </lineage>
</organism>
<protein>
    <submittedName>
        <fullName evidence="3">Copper-transporting ATPase RAN1</fullName>
    </submittedName>
</protein>
<proteinExistence type="predicted"/>
<dbReference type="PROSITE" id="PS50846">
    <property type="entry name" value="HMA_2"/>
    <property type="match status" value="1"/>
</dbReference>
<dbReference type="Proteomes" id="UP000241890">
    <property type="component" value="Unassembled WGS sequence"/>
</dbReference>
<dbReference type="Gene3D" id="3.30.70.100">
    <property type="match status" value="2"/>
</dbReference>
<comment type="caution">
    <text evidence="3">The sequence shown here is derived from an EMBL/GenBank/DDBJ whole genome shotgun (WGS) entry which is preliminary data.</text>
</comment>
<evidence type="ECO:0000256" key="1">
    <source>
        <dbReference type="ARBA" id="ARBA00022723"/>
    </source>
</evidence>
<keyword evidence="1" id="KW-0479">Metal-binding</keyword>
<dbReference type="InterPro" id="IPR036163">
    <property type="entry name" value="HMA_dom_sf"/>
</dbReference>
<accession>A0A2R5GWW6</accession>
<dbReference type="GO" id="GO:0046872">
    <property type="term" value="F:metal ion binding"/>
    <property type="evidence" value="ECO:0007669"/>
    <property type="project" value="UniProtKB-KW"/>
</dbReference>
<feature type="domain" description="HMA" evidence="2">
    <location>
        <begin position="1"/>
        <end position="66"/>
    </location>
</feature>
<evidence type="ECO:0000313" key="4">
    <source>
        <dbReference type="Proteomes" id="UP000241890"/>
    </source>
</evidence>
<dbReference type="AlphaFoldDB" id="A0A2R5GWW6"/>
<reference evidence="3 4" key="1">
    <citation type="submission" date="2017-12" db="EMBL/GenBank/DDBJ databases">
        <title>Sequencing, de novo assembly and annotation of complete genome of a new Thraustochytrid species, strain FCC1311.</title>
        <authorList>
            <person name="Sedici K."/>
            <person name="Godart F."/>
            <person name="Aiese Cigliano R."/>
            <person name="Sanseverino W."/>
            <person name="Barakat M."/>
            <person name="Ortet P."/>
            <person name="Marechal E."/>
            <person name="Cagnac O."/>
            <person name="Amato A."/>
        </authorList>
    </citation>
    <scope>NUCLEOTIDE SEQUENCE [LARGE SCALE GENOMIC DNA]</scope>
</reference>
<evidence type="ECO:0000259" key="2">
    <source>
        <dbReference type="PROSITE" id="PS50846"/>
    </source>
</evidence>
<dbReference type="EMBL" id="BEYU01000134">
    <property type="protein sequence ID" value="GBG32901.1"/>
    <property type="molecule type" value="Genomic_DNA"/>
</dbReference>
<gene>
    <name evidence="3" type="ORF">FCC1311_091272</name>
</gene>
<dbReference type="OrthoDB" id="411867at2759"/>
<dbReference type="SUPFAM" id="SSF55008">
    <property type="entry name" value="HMA, heavy metal-associated domain"/>
    <property type="match status" value="2"/>
</dbReference>
<sequence>MYVSGMMCQGNCGTAVERALRDVPGVVEATAVAATKRATAVVEAAVKDEDLVAAVDAIGFAAKIAEPETKVRRVKLRVDGMMCDKNCGATVIRALKAVPGVQEAMASAKTASANALVEQTVKDADLVAAVEAVGFSASIVQLGAFLRRKTSAAARKTTKPRHACIRDVVPAEELAKAFEGVKKYYHEQQLQEYSRYKNWTQSCYMDCHEHWSPQVPITEPLRDCMAPVMERCRLRFKSWYEELHGLKNAEVYALNSFVTKYIPVEGKQEFGKHVDSAKCDGSLIVALPTDDPHDWPGIKIWDGPRNEKGEQPEQTYVLQPGDICCLDALVWHHGLPISKGVRYVAVCFFRCKWKEVKGADATNAASA</sequence>
<dbReference type="InterPro" id="IPR006121">
    <property type="entry name" value="HMA_dom"/>
</dbReference>